<organism evidence="2 3">
    <name type="scientific">Nephila pilipes</name>
    <name type="common">Giant wood spider</name>
    <name type="synonym">Nephila maculata</name>
    <dbReference type="NCBI Taxonomy" id="299642"/>
    <lineage>
        <taxon>Eukaryota</taxon>
        <taxon>Metazoa</taxon>
        <taxon>Ecdysozoa</taxon>
        <taxon>Arthropoda</taxon>
        <taxon>Chelicerata</taxon>
        <taxon>Arachnida</taxon>
        <taxon>Araneae</taxon>
        <taxon>Araneomorphae</taxon>
        <taxon>Entelegynae</taxon>
        <taxon>Araneoidea</taxon>
        <taxon>Nephilidae</taxon>
        <taxon>Nephila</taxon>
    </lineage>
</organism>
<proteinExistence type="predicted"/>
<gene>
    <name evidence="2" type="ORF">NPIL_201311</name>
</gene>
<feature type="compositionally biased region" description="Polar residues" evidence="1">
    <location>
        <begin position="76"/>
        <end position="86"/>
    </location>
</feature>
<dbReference type="Proteomes" id="UP000887013">
    <property type="component" value="Unassembled WGS sequence"/>
</dbReference>
<accession>A0A8X6UH06</accession>
<comment type="caution">
    <text evidence="2">The sequence shown here is derived from an EMBL/GenBank/DDBJ whole genome shotgun (WGS) entry which is preliminary data.</text>
</comment>
<protein>
    <submittedName>
        <fullName evidence="2">Uncharacterized protein</fullName>
    </submittedName>
</protein>
<sequence>MALQVDVVGFVSYEASVNQEPQKRRPPQRRGSILVHTSEEIIPPNLPPKIQKCHPPKRLLWPQSYWISCDSIKGSSMRQATTTPSPSLGHHSTKQTRAVESKCCAPGQYRKVTLSKALTRKNSLLRLREIGSNSYLIGLSPFP</sequence>
<keyword evidence="3" id="KW-1185">Reference proteome</keyword>
<dbReference type="EMBL" id="BMAW01033848">
    <property type="protein sequence ID" value="GFU32142.1"/>
    <property type="molecule type" value="Genomic_DNA"/>
</dbReference>
<feature type="region of interest" description="Disordered" evidence="1">
    <location>
        <begin position="76"/>
        <end position="96"/>
    </location>
</feature>
<dbReference type="AlphaFoldDB" id="A0A8X6UH06"/>
<evidence type="ECO:0000313" key="2">
    <source>
        <dbReference type="EMBL" id="GFU32142.1"/>
    </source>
</evidence>
<reference evidence="2" key="1">
    <citation type="submission" date="2020-08" db="EMBL/GenBank/DDBJ databases">
        <title>Multicomponent nature underlies the extraordinary mechanical properties of spider dragline silk.</title>
        <authorList>
            <person name="Kono N."/>
            <person name="Nakamura H."/>
            <person name="Mori M."/>
            <person name="Yoshida Y."/>
            <person name="Ohtoshi R."/>
            <person name="Malay A.D."/>
            <person name="Moran D.A.P."/>
            <person name="Tomita M."/>
            <person name="Numata K."/>
            <person name="Arakawa K."/>
        </authorList>
    </citation>
    <scope>NUCLEOTIDE SEQUENCE</scope>
</reference>
<evidence type="ECO:0000256" key="1">
    <source>
        <dbReference type="SAM" id="MobiDB-lite"/>
    </source>
</evidence>
<evidence type="ECO:0000313" key="3">
    <source>
        <dbReference type="Proteomes" id="UP000887013"/>
    </source>
</evidence>
<name>A0A8X6UH06_NEPPI</name>